<organism evidence="2 3">
    <name type="scientific">Trichuris muris</name>
    <name type="common">Mouse whipworm</name>
    <dbReference type="NCBI Taxonomy" id="70415"/>
    <lineage>
        <taxon>Eukaryota</taxon>
        <taxon>Metazoa</taxon>
        <taxon>Ecdysozoa</taxon>
        <taxon>Nematoda</taxon>
        <taxon>Enoplea</taxon>
        <taxon>Dorylaimia</taxon>
        <taxon>Trichinellida</taxon>
        <taxon>Trichuridae</taxon>
        <taxon>Trichuris</taxon>
    </lineage>
</organism>
<keyword evidence="1" id="KW-0472">Membrane</keyword>
<name>A0A5S6QHU5_TRIMR</name>
<protein>
    <submittedName>
        <fullName evidence="3">Uncharacterized protein</fullName>
    </submittedName>
</protein>
<dbReference type="Proteomes" id="UP000046395">
    <property type="component" value="Unassembled WGS sequence"/>
</dbReference>
<evidence type="ECO:0000313" key="2">
    <source>
        <dbReference type="Proteomes" id="UP000046395"/>
    </source>
</evidence>
<keyword evidence="1" id="KW-0812">Transmembrane</keyword>
<proteinExistence type="predicted"/>
<sequence>MDSSVAPSNAMPSERRRDPFAVYPLFVLKLVDAQLVDCRCTQASRLFCMEFAILDLCGIFMELTVLVYELIVLLKMLQNLNDQKSIIANGMEHMANVRSEGAYVTQCNMNLTII</sequence>
<evidence type="ECO:0000313" key="3">
    <source>
        <dbReference type="WBParaSite" id="TMUE_2000006763.1"/>
    </source>
</evidence>
<feature type="transmembrane region" description="Helical" evidence="1">
    <location>
        <begin position="51"/>
        <end position="74"/>
    </location>
</feature>
<keyword evidence="2" id="KW-1185">Reference proteome</keyword>
<reference evidence="3" key="1">
    <citation type="submission" date="2019-12" db="UniProtKB">
        <authorList>
            <consortium name="WormBaseParasite"/>
        </authorList>
    </citation>
    <scope>IDENTIFICATION</scope>
</reference>
<dbReference type="WBParaSite" id="TMUE_2000006763.1">
    <property type="protein sequence ID" value="TMUE_2000006763.1"/>
    <property type="gene ID" value="WBGene00294919"/>
</dbReference>
<keyword evidence="1" id="KW-1133">Transmembrane helix</keyword>
<evidence type="ECO:0000256" key="1">
    <source>
        <dbReference type="SAM" id="Phobius"/>
    </source>
</evidence>
<dbReference type="AlphaFoldDB" id="A0A5S6QHU5"/>
<accession>A0A5S6QHU5</accession>